<dbReference type="GO" id="GO:0042632">
    <property type="term" value="P:cholesterol homeostasis"/>
    <property type="evidence" value="ECO:0007669"/>
    <property type="project" value="TreeGrafter"/>
</dbReference>
<evidence type="ECO:0000256" key="11">
    <source>
        <dbReference type="ARBA" id="ARBA00023136"/>
    </source>
</evidence>
<keyword evidence="5 13" id="KW-0349">Heme</keyword>
<keyword evidence="16" id="KW-1133">Transmembrane helix</keyword>
<comment type="pathway">
    <text evidence="3">Lipid metabolism; bile acid biosynthesis.</text>
</comment>
<evidence type="ECO:0000256" key="16">
    <source>
        <dbReference type="SAM" id="Phobius"/>
    </source>
</evidence>
<dbReference type="PANTHER" id="PTHR24304">
    <property type="entry name" value="CYTOCHROME P450 FAMILY 7"/>
    <property type="match status" value="1"/>
</dbReference>
<dbReference type="OrthoDB" id="6692864at2759"/>
<keyword evidence="12" id="KW-0753">Steroid metabolism</keyword>
<evidence type="ECO:0000256" key="8">
    <source>
        <dbReference type="ARBA" id="ARBA00023002"/>
    </source>
</evidence>
<feature type="binding site" evidence="15">
    <location>
        <position position="286"/>
    </location>
    <ligand>
        <name>substrate</name>
    </ligand>
</feature>
<reference evidence="18" key="3">
    <citation type="submission" date="2015-06" db="UniProtKB">
        <authorList>
            <consortium name="EnsemblMetazoa"/>
        </authorList>
    </citation>
    <scope>IDENTIFICATION</scope>
</reference>
<keyword evidence="6 13" id="KW-0479">Metal-binding</keyword>
<dbReference type="OMA" id="FVFRSVM"/>
<feature type="binding site" evidence="15">
    <location>
        <position position="379"/>
    </location>
    <ligand>
        <name>substrate</name>
    </ligand>
</feature>
<dbReference type="GO" id="GO:0005789">
    <property type="term" value="C:endoplasmic reticulum membrane"/>
    <property type="evidence" value="ECO:0007669"/>
    <property type="project" value="UniProtKB-SubCell"/>
</dbReference>
<comment type="cofactor">
    <cofactor evidence="1 13 14">
        <name>heme</name>
        <dbReference type="ChEBI" id="CHEBI:30413"/>
    </cofactor>
</comment>
<dbReference type="EMBL" id="KB296320">
    <property type="protein sequence ID" value="ELU11904.1"/>
    <property type="molecule type" value="Genomic_DNA"/>
</dbReference>
<keyword evidence="11 13" id="KW-0472">Membrane</keyword>
<reference evidence="17 19" key="2">
    <citation type="journal article" date="2013" name="Nature">
        <title>Insights into bilaterian evolution from three spiralian genomes.</title>
        <authorList>
            <person name="Simakov O."/>
            <person name="Marletaz F."/>
            <person name="Cho S.J."/>
            <person name="Edsinger-Gonzales E."/>
            <person name="Havlak P."/>
            <person name="Hellsten U."/>
            <person name="Kuo D.H."/>
            <person name="Larsson T."/>
            <person name="Lv J."/>
            <person name="Arendt D."/>
            <person name="Savage R."/>
            <person name="Osoegawa K."/>
            <person name="de Jong P."/>
            <person name="Grimwood J."/>
            <person name="Chapman J.A."/>
            <person name="Shapiro H."/>
            <person name="Aerts A."/>
            <person name="Otillar R.P."/>
            <person name="Terry A.Y."/>
            <person name="Boore J.L."/>
            <person name="Grigoriev I.V."/>
            <person name="Lindberg D.R."/>
            <person name="Seaver E.C."/>
            <person name="Weisblat D.A."/>
            <person name="Putnam N.H."/>
            <person name="Rokhsar D.S."/>
        </authorList>
    </citation>
    <scope>NUCLEOTIDE SEQUENCE</scope>
    <source>
        <strain evidence="17 19">I ESC-2004</strain>
    </source>
</reference>
<dbReference type="PIRSF" id="PIRSF000047">
    <property type="entry name" value="Cytochrome_CYPVIIA1"/>
    <property type="match status" value="1"/>
</dbReference>
<evidence type="ECO:0000256" key="12">
    <source>
        <dbReference type="ARBA" id="ARBA00023221"/>
    </source>
</evidence>
<evidence type="ECO:0000256" key="7">
    <source>
        <dbReference type="ARBA" id="ARBA00022824"/>
    </source>
</evidence>
<keyword evidence="19" id="KW-1185">Reference proteome</keyword>
<reference evidence="19" key="1">
    <citation type="submission" date="2012-12" db="EMBL/GenBank/DDBJ databases">
        <authorList>
            <person name="Hellsten U."/>
            <person name="Grimwood J."/>
            <person name="Chapman J.A."/>
            <person name="Shapiro H."/>
            <person name="Aerts A."/>
            <person name="Otillar R.P."/>
            <person name="Terry A.Y."/>
            <person name="Boore J.L."/>
            <person name="Simakov O."/>
            <person name="Marletaz F."/>
            <person name="Cho S.-J."/>
            <person name="Edsinger-Gonzales E."/>
            <person name="Havlak P."/>
            <person name="Kuo D.-H."/>
            <person name="Larsson T."/>
            <person name="Lv J."/>
            <person name="Arendt D."/>
            <person name="Savage R."/>
            <person name="Osoegawa K."/>
            <person name="de Jong P."/>
            <person name="Lindberg D.R."/>
            <person name="Seaver E.C."/>
            <person name="Weisblat D.A."/>
            <person name="Putnam N.H."/>
            <person name="Grigoriev I.V."/>
            <person name="Rokhsar D.S."/>
        </authorList>
    </citation>
    <scope>NUCLEOTIDE SEQUENCE</scope>
    <source>
        <strain evidence="19">I ESC-2004</strain>
    </source>
</reference>
<keyword evidence="8" id="KW-0560">Oxidoreductase</keyword>
<dbReference type="EnsemblMetazoa" id="CapteT221271">
    <property type="protein sequence ID" value="CapteP221271"/>
    <property type="gene ID" value="CapteG221271"/>
</dbReference>
<evidence type="ECO:0008006" key="20">
    <source>
        <dbReference type="Google" id="ProtNLM"/>
    </source>
</evidence>
<dbReference type="InterPro" id="IPR050529">
    <property type="entry name" value="CYP450_sterol_14alpha_dmase"/>
</dbReference>
<evidence type="ECO:0000313" key="17">
    <source>
        <dbReference type="EMBL" id="ELU11904.1"/>
    </source>
</evidence>
<dbReference type="Proteomes" id="UP000014760">
    <property type="component" value="Unassembled WGS sequence"/>
</dbReference>
<dbReference type="InterPro" id="IPR001128">
    <property type="entry name" value="Cyt_P450"/>
</dbReference>
<evidence type="ECO:0000256" key="6">
    <source>
        <dbReference type="ARBA" id="ARBA00022723"/>
    </source>
</evidence>
<keyword evidence="7 13" id="KW-0256">Endoplasmic reticulum</keyword>
<keyword evidence="10" id="KW-0443">Lipid metabolism</keyword>
<feature type="binding site" evidence="15">
    <location>
        <position position="114"/>
    </location>
    <ligand>
        <name>substrate</name>
    </ligand>
</feature>
<dbReference type="EMBL" id="AMQN01005581">
    <property type="status" value="NOT_ANNOTATED_CDS"/>
    <property type="molecule type" value="Genomic_DNA"/>
</dbReference>
<evidence type="ECO:0000313" key="18">
    <source>
        <dbReference type="EnsemblMetazoa" id="CapteP221271"/>
    </source>
</evidence>
<keyword evidence="9 13" id="KW-0408">Iron</keyword>
<evidence type="ECO:0000256" key="1">
    <source>
        <dbReference type="ARBA" id="ARBA00001971"/>
    </source>
</evidence>
<dbReference type="STRING" id="283909.R7V022"/>
<dbReference type="Gene3D" id="1.10.630.10">
    <property type="entry name" value="Cytochrome P450"/>
    <property type="match status" value="1"/>
</dbReference>
<dbReference type="InterPro" id="IPR002403">
    <property type="entry name" value="Cyt_P450_E_grp-IV"/>
</dbReference>
<dbReference type="GO" id="GO:0016705">
    <property type="term" value="F:oxidoreductase activity, acting on paired donors, with incorporation or reduction of molecular oxygen"/>
    <property type="evidence" value="ECO:0007669"/>
    <property type="project" value="InterPro"/>
</dbReference>
<feature type="transmembrane region" description="Helical" evidence="16">
    <location>
        <begin position="6"/>
        <end position="23"/>
    </location>
</feature>
<dbReference type="HOGENOM" id="CLU_018012_1_3_1"/>
<gene>
    <name evidence="17" type="ORF">CAPTEDRAFT_221271</name>
</gene>
<organism evidence="17">
    <name type="scientific">Capitella teleta</name>
    <name type="common">Polychaete worm</name>
    <dbReference type="NCBI Taxonomy" id="283909"/>
    <lineage>
        <taxon>Eukaryota</taxon>
        <taxon>Metazoa</taxon>
        <taxon>Spiralia</taxon>
        <taxon>Lophotrochozoa</taxon>
        <taxon>Annelida</taxon>
        <taxon>Polychaeta</taxon>
        <taxon>Sedentaria</taxon>
        <taxon>Scolecida</taxon>
        <taxon>Capitellidae</taxon>
        <taxon>Capitella</taxon>
    </lineage>
</organism>
<dbReference type="GO" id="GO:0005506">
    <property type="term" value="F:iron ion binding"/>
    <property type="evidence" value="ECO:0007669"/>
    <property type="project" value="InterPro"/>
</dbReference>
<evidence type="ECO:0000256" key="4">
    <source>
        <dbReference type="ARBA" id="ARBA00010617"/>
    </source>
</evidence>
<sequence>MLAIGTWILLVIFAILICIYVVMTNFMRKRRQGEPPIVKGHMVWGSAQHFAENAVSFLQESTKEYGDVFTIRLVNQYLTIINDPHSYEAMSSEKNFDFDPIQKQVNWNVFSFVLKDARKMIKDTGRTVRGSYLQAGFDSFANNLAISYDNMAETAPNPSLKNEENCHPWHTDGLRTFAASTIFDAIFNTVFGRDDGHPFDSNMVFRNLEVFHKSFNYFWLGFPKGLFPSAMKALEQLVTMPDAEELLARSDVSDYITTAVRYMQKLGQSEADIKGHNLVYLHVNYNTFRLAFWALNNLLENPKAHENLMSELNAAIEDKMQGNSAVFTMKDIEELDVLNSVVNESFRMASGVFMVRYIQEDTNFQTSAGKTFLMRKGDRVAIYPPAIHKDAEIFEQPMEFKYDRFCNGKKFYKNGEVIKHPLMAFGSLCPGKRYALLQIKWYLMSVLTRFDMRLQEGEHAQYAYEYHGHEILPPTKDIKFDFREKNHVVPLELAN</sequence>
<evidence type="ECO:0000256" key="15">
    <source>
        <dbReference type="PIRSR" id="PIRSR000047-2"/>
    </source>
</evidence>
<dbReference type="GO" id="GO:0020037">
    <property type="term" value="F:heme binding"/>
    <property type="evidence" value="ECO:0007669"/>
    <property type="project" value="InterPro"/>
</dbReference>
<dbReference type="PRINTS" id="PR00465">
    <property type="entry name" value="EP450IV"/>
</dbReference>
<comment type="subcellular location">
    <subcellularLocation>
        <location evidence="2 13">Endoplasmic reticulum membrane</location>
    </subcellularLocation>
</comment>
<dbReference type="PANTHER" id="PTHR24304:SF4">
    <property type="entry name" value="CYTOCHROME P450"/>
    <property type="match status" value="1"/>
</dbReference>
<evidence type="ECO:0000256" key="13">
    <source>
        <dbReference type="PIRNR" id="PIRNR000047"/>
    </source>
</evidence>
<evidence type="ECO:0000256" key="2">
    <source>
        <dbReference type="ARBA" id="ARBA00004586"/>
    </source>
</evidence>
<dbReference type="InterPro" id="IPR024204">
    <property type="entry name" value="Cyt_P450_CYP7A1-type"/>
</dbReference>
<evidence type="ECO:0000313" key="19">
    <source>
        <dbReference type="Proteomes" id="UP000014760"/>
    </source>
</evidence>
<comment type="similarity">
    <text evidence="4 13">Belongs to the cytochrome P450 family.</text>
</comment>
<proteinExistence type="inferred from homology"/>
<accession>R7V022</accession>
<feature type="binding site" description="axial binding residue" evidence="14">
    <location>
        <position position="429"/>
    </location>
    <ligand>
        <name>heme</name>
        <dbReference type="ChEBI" id="CHEBI:30413"/>
    </ligand>
    <ligandPart>
        <name>Fe</name>
        <dbReference type="ChEBI" id="CHEBI:18248"/>
    </ligandPart>
</feature>
<dbReference type="SUPFAM" id="SSF48264">
    <property type="entry name" value="Cytochrome P450"/>
    <property type="match status" value="1"/>
</dbReference>
<dbReference type="AlphaFoldDB" id="R7V022"/>
<protein>
    <recommendedName>
        <fullName evidence="20">Cytochrome P450</fullName>
    </recommendedName>
</protein>
<keyword evidence="16" id="KW-0812">Transmembrane</keyword>
<evidence type="ECO:0000256" key="5">
    <source>
        <dbReference type="ARBA" id="ARBA00022617"/>
    </source>
</evidence>
<evidence type="ECO:0000256" key="3">
    <source>
        <dbReference type="ARBA" id="ARBA00004860"/>
    </source>
</evidence>
<evidence type="ECO:0000256" key="9">
    <source>
        <dbReference type="ARBA" id="ARBA00023004"/>
    </source>
</evidence>
<evidence type="ECO:0000256" key="10">
    <source>
        <dbReference type="ARBA" id="ARBA00023098"/>
    </source>
</evidence>
<dbReference type="InterPro" id="IPR036396">
    <property type="entry name" value="Cyt_P450_sf"/>
</dbReference>
<dbReference type="GO" id="GO:0006699">
    <property type="term" value="P:bile acid biosynthetic process"/>
    <property type="evidence" value="ECO:0007669"/>
    <property type="project" value="TreeGrafter"/>
</dbReference>
<dbReference type="GO" id="GO:0008395">
    <property type="term" value="F:steroid hydroxylase activity"/>
    <property type="evidence" value="ECO:0007669"/>
    <property type="project" value="TreeGrafter"/>
</dbReference>
<dbReference type="Pfam" id="PF00067">
    <property type="entry name" value="p450"/>
    <property type="match status" value="1"/>
</dbReference>
<name>R7V022_CAPTE</name>
<evidence type="ECO:0000256" key="14">
    <source>
        <dbReference type="PIRSR" id="PIRSR000047-1"/>
    </source>
</evidence>